<organism evidence="1 2">
    <name type="scientific">Pholiota conissans</name>
    <dbReference type="NCBI Taxonomy" id="109636"/>
    <lineage>
        <taxon>Eukaryota</taxon>
        <taxon>Fungi</taxon>
        <taxon>Dikarya</taxon>
        <taxon>Basidiomycota</taxon>
        <taxon>Agaricomycotina</taxon>
        <taxon>Agaricomycetes</taxon>
        <taxon>Agaricomycetidae</taxon>
        <taxon>Agaricales</taxon>
        <taxon>Agaricineae</taxon>
        <taxon>Strophariaceae</taxon>
        <taxon>Pholiota</taxon>
    </lineage>
</organism>
<keyword evidence="2" id="KW-1185">Reference proteome</keyword>
<reference evidence="1" key="1">
    <citation type="submission" date="2020-11" db="EMBL/GenBank/DDBJ databases">
        <authorList>
            <consortium name="DOE Joint Genome Institute"/>
            <person name="Ahrendt S."/>
            <person name="Riley R."/>
            <person name="Andreopoulos W."/>
            <person name="Labutti K."/>
            <person name="Pangilinan J."/>
            <person name="Ruiz-Duenas F.J."/>
            <person name="Barrasa J.M."/>
            <person name="Sanchez-Garcia M."/>
            <person name="Camarero S."/>
            <person name="Miyauchi S."/>
            <person name="Serrano A."/>
            <person name="Linde D."/>
            <person name="Babiker R."/>
            <person name="Drula E."/>
            <person name="Ayuso-Fernandez I."/>
            <person name="Pacheco R."/>
            <person name="Padilla G."/>
            <person name="Ferreira P."/>
            <person name="Barriuso J."/>
            <person name="Kellner H."/>
            <person name="Castanera R."/>
            <person name="Alfaro M."/>
            <person name="Ramirez L."/>
            <person name="Pisabarro A.G."/>
            <person name="Kuo A."/>
            <person name="Tritt A."/>
            <person name="Lipzen A."/>
            <person name="He G."/>
            <person name="Yan M."/>
            <person name="Ng V."/>
            <person name="Cullen D."/>
            <person name="Martin F."/>
            <person name="Rosso M.-N."/>
            <person name="Henrissat B."/>
            <person name="Hibbett D."/>
            <person name="Martinez A.T."/>
            <person name="Grigoriev I.V."/>
        </authorList>
    </citation>
    <scope>NUCLEOTIDE SEQUENCE</scope>
    <source>
        <strain evidence="1">CIRM-BRFM 674</strain>
    </source>
</reference>
<dbReference type="PANTHER" id="PTHR38846:SF1">
    <property type="entry name" value="C3H1-TYPE DOMAIN-CONTAINING PROTEIN"/>
    <property type="match status" value="1"/>
</dbReference>
<sequence>FFSMYPSFSYNPSNSAMEEFYRLCNTHHWRREAPEREAARRAFNKALVLQFNHNFGTDVEDLHSWQVLAGLIGMDPIPDKLGECRRRVKASHVNLVDLIDAFAAGEQASQFPSEMALSVYTKDTGKFFPRHDIHAGDLLKSLLRNILYPSQNRGNR</sequence>
<name>A0A9P5Z0C9_9AGAR</name>
<gene>
    <name evidence="1" type="ORF">BDN70DRAFT_787389</name>
</gene>
<dbReference type="EMBL" id="MU155220">
    <property type="protein sequence ID" value="KAF9479097.1"/>
    <property type="molecule type" value="Genomic_DNA"/>
</dbReference>
<accession>A0A9P5Z0C9</accession>
<comment type="caution">
    <text evidence="1">The sequence shown here is derived from an EMBL/GenBank/DDBJ whole genome shotgun (WGS) entry which is preliminary data.</text>
</comment>
<dbReference type="Proteomes" id="UP000807469">
    <property type="component" value="Unassembled WGS sequence"/>
</dbReference>
<feature type="non-terminal residue" evidence="1">
    <location>
        <position position="1"/>
    </location>
</feature>
<feature type="non-terminal residue" evidence="1">
    <location>
        <position position="156"/>
    </location>
</feature>
<dbReference type="AlphaFoldDB" id="A0A9P5Z0C9"/>
<evidence type="ECO:0000313" key="2">
    <source>
        <dbReference type="Proteomes" id="UP000807469"/>
    </source>
</evidence>
<dbReference type="PANTHER" id="PTHR38846">
    <property type="entry name" value="C3H1-TYPE DOMAIN-CONTAINING PROTEIN"/>
    <property type="match status" value="1"/>
</dbReference>
<evidence type="ECO:0000313" key="1">
    <source>
        <dbReference type="EMBL" id="KAF9479097.1"/>
    </source>
</evidence>
<dbReference type="OrthoDB" id="6105938at2759"/>
<proteinExistence type="predicted"/>
<protein>
    <submittedName>
        <fullName evidence="1">Uncharacterized protein</fullName>
    </submittedName>
</protein>